<evidence type="ECO:0000256" key="5">
    <source>
        <dbReference type="ARBA" id="ARBA00023136"/>
    </source>
</evidence>
<sequence>MAVKKDIKRLLRPQSNKVLAGVCAGIANYFNIDPIVVRVIWIFLLIPGGLPGLIPYILCWIIIPKEK</sequence>
<dbReference type="AlphaFoldDB" id="A0A1F7X5Q1"/>
<dbReference type="InterPro" id="IPR007168">
    <property type="entry name" value="Phageshock_PspC_N"/>
</dbReference>
<evidence type="ECO:0000256" key="3">
    <source>
        <dbReference type="ARBA" id="ARBA00022692"/>
    </source>
</evidence>
<comment type="subcellular location">
    <subcellularLocation>
        <location evidence="1">Cell membrane</location>
        <topology evidence="1">Single-pass membrane protein</topology>
    </subcellularLocation>
</comment>
<evidence type="ECO:0000256" key="1">
    <source>
        <dbReference type="ARBA" id="ARBA00004162"/>
    </source>
</evidence>
<evidence type="ECO:0000259" key="7">
    <source>
        <dbReference type="Pfam" id="PF04024"/>
    </source>
</evidence>
<dbReference type="EMBL" id="MGFQ01000013">
    <property type="protein sequence ID" value="OGM10416.1"/>
    <property type="molecule type" value="Genomic_DNA"/>
</dbReference>
<evidence type="ECO:0000256" key="4">
    <source>
        <dbReference type="ARBA" id="ARBA00022989"/>
    </source>
</evidence>
<dbReference type="PANTHER" id="PTHR33885">
    <property type="entry name" value="PHAGE SHOCK PROTEIN C"/>
    <property type="match status" value="1"/>
</dbReference>
<reference evidence="8 9" key="1">
    <citation type="journal article" date="2016" name="Nat. Commun.">
        <title>Thousands of microbial genomes shed light on interconnected biogeochemical processes in an aquifer system.</title>
        <authorList>
            <person name="Anantharaman K."/>
            <person name="Brown C.T."/>
            <person name="Hug L.A."/>
            <person name="Sharon I."/>
            <person name="Castelle C.J."/>
            <person name="Probst A.J."/>
            <person name="Thomas B.C."/>
            <person name="Singh A."/>
            <person name="Wilkins M.J."/>
            <person name="Karaoz U."/>
            <person name="Brodie E.L."/>
            <person name="Williams K.H."/>
            <person name="Hubbard S.S."/>
            <person name="Banfield J.F."/>
        </authorList>
    </citation>
    <scope>NUCLEOTIDE SEQUENCE [LARGE SCALE GENOMIC DNA]</scope>
</reference>
<protein>
    <recommendedName>
        <fullName evidence="7">Phage shock protein PspC N-terminal domain-containing protein</fullName>
    </recommendedName>
</protein>
<keyword evidence="3 6" id="KW-0812">Transmembrane</keyword>
<dbReference type="Pfam" id="PF04024">
    <property type="entry name" value="PspC"/>
    <property type="match status" value="1"/>
</dbReference>
<keyword evidence="4 6" id="KW-1133">Transmembrane helix</keyword>
<gene>
    <name evidence="8" type="ORF">A2Z67_02945</name>
</gene>
<evidence type="ECO:0000313" key="8">
    <source>
        <dbReference type="EMBL" id="OGM10416.1"/>
    </source>
</evidence>
<evidence type="ECO:0000256" key="6">
    <source>
        <dbReference type="SAM" id="Phobius"/>
    </source>
</evidence>
<name>A0A1F7X5Q1_9BACT</name>
<dbReference type="GO" id="GO:0005886">
    <property type="term" value="C:plasma membrane"/>
    <property type="evidence" value="ECO:0007669"/>
    <property type="project" value="UniProtKB-SubCell"/>
</dbReference>
<accession>A0A1F7X5Q1</accession>
<organism evidence="8 9">
    <name type="scientific">Candidatus Woesebacteria bacterium RBG_13_36_22</name>
    <dbReference type="NCBI Taxonomy" id="1802478"/>
    <lineage>
        <taxon>Bacteria</taxon>
        <taxon>Candidatus Woeseibacteriota</taxon>
    </lineage>
</organism>
<dbReference type="PANTHER" id="PTHR33885:SF3">
    <property type="entry name" value="PHAGE SHOCK PROTEIN C"/>
    <property type="match status" value="1"/>
</dbReference>
<keyword evidence="2" id="KW-1003">Cell membrane</keyword>
<evidence type="ECO:0000256" key="2">
    <source>
        <dbReference type="ARBA" id="ARBA00022475"/>
    </source>
</evidence>
<feature type="transmembrane region" description="Helical" evidence="6">
    <location>
        <begin position="39"/>
        <end position="63"/>
    </location>
</feature>
<dbReference type="Proteomes" id="UP000176939">
    <property type="component" value="Unassembled WGS sequence"/>
</dbReference>
<keyword evidence="5 6" id="KW-0472">Membrane</keyword>
<dbReference type="InterPro" id="IPR052027">
    <property type="entry name" value="PspC"/>
</dbReference>
<evidence type="ECO:0000313" key="9">
    <source>
        <dbReference type="Proteomes" id="UP000176939"/>
    </source>
</evidence>
<feature type="domain" description="Phage shock protein PspC N-terminal" evidence="7">
    <location>
        <begin position="8"/>
        <end position="66"/>
    </location>
</feature>
<comment type="caution">
    <text evidence="8">The sequence shown here is derived from an EMBL/GenBank/DDBJ whole genome shotgun (WGS) entry which is preliminary data.</text>
</comment>
<proteinExistence type="predicted"/>